<evidence type="ECO:0000256" key="4">
    <source>
        <dbReference type="SAM" id="Phobius"/>
    </source>
</evidence>
<reference evidence="7 8" key="1">
    <citation type="submission" date="2023-11" db="EMBL/GenBank/DDBJ databases">
        <title>Arctic aerobic anoxygenic photoheterotroph Sediminicoccus rosea KRV36 adapts its photosynthesis to long days of polar summer.</title>
        <authorList>
            <person name="Tomasch J."/>
            <person name="Kopejtka K."/>
            <person name="Bily T."/>
            <person name="Gardiner A.T."/>
            <person name="Gardian Z."/>
            <person name="Shivaramu S."/>
            <person name="Koblizek M."/>
            <person name="Engelhardt F."/>
            <person name="Kaftan D."/>
        </authorList>
    </citation>
    <scope>NUCLEOTIDE SEQUENCE [LARGE SCALE GENOMIC DNA]</scope>
    <source>
        <strain evidence="7 8">R-30</strain>
    </source>
</reference>
<comment type="similarity">
    <text evidence="2">Belongs to the methyl-accepting chemotaxis (MCP) protein family.</text>
</comment>
<feature type="domain" description="HAMP" evidence="6">
    <location>
        <begin position="341"/>
        <end position="394"/>
    </location>
</feature>
<sequence length="690" mass="72154">MRIRTVFYIGFLAVALPGLLGTSWLAWEGARTLASSQRAEVAARVISDVQRAQTALAVESGHLNVAAQAASPDRAFLATTAATTDGLLAAAERSTREAGFDAAAIREGIATLARFRQRLEGMLARPPAERDATFAAELLAARTAAGTQMGQLAAVAAERVATEAPAIAAPVNVALQAMDMREYAGRRNLMMNAWVSGRPIPPEQLVAAEQMTGRVEQAWESVQRMVAALKDAPALTAEVQRQIQVFQNRDAVRWNRLMEWARARPAPGAPATPWSEDLTAFRAWSLPAQASILQLRDTALDDALGKARDMTRAAWLSLGIGLALVLVTALLSAAAVLLLLRRVVSPLQATTEVVDRIATGELTTAVPGQDRQDELGRLATAVETLRRGALQREELAAARLAEESAKADRAQRIEALIHRFESETAEVLGALTVAASGLEQTSTEMSVNATDGTERATSVAAAAEQASANVQSVAGASEELSASIAEISRQVQEAAAVARDAASNAQETDATVQGLANAAQRIGEVVQLISGIASQTNLLALNATIEAARAGEAGKGFAVVASEVKTLAAQTAKATEEIGAQIGTMQQETARTVAAIAGISRTISQMEANTSAVAAAAEQQSAATREIGRAVAEAAAGTQDAARHAAGVREGAERTGSSAVELRGASGNLARQADQMRGQVDRFLAEIRAA</sequence>
<feature type="transmembrane region" description="Helical" evidence="4">
    <location>
        <begin position="6"/>
        <end position="27"/>
    </location>
</feature>
<evidence type="ECO:0000259" key="6">
    <source>
        <dbReference type="PROSITE" id="PS50885"/>
    </source>
</evidence>
<dbReference type="PANTHER" id="PTHR32089:SF112">
    <property type="entry name" value="LYSOZYME-LIKE PROTEIN-RELATED"/>
    <property type="match status" value="1"/>
</dbReference>
<proteinExistence type="inferred from homology"/>
<dbReference type="Gene3D" id="1.10.287.950">
    <property type="entry name" value="Methyl-accepting chemotaxis protein"/>
    <property type="match status" value="1"/>
</dbReference>
<dbReference type="PROSITE" id="PS50885">
    <property type="entry name" value="HAMP"/>
    <property type="match status" value="1"/>
</dbReference>
<evidence type="ECO:0000313" key="7">
    <source>
        <dbReference type="EMBL" id="WPB85618.1"/>
    </source>
</evidence>
<keyword evidence="4" id="KW-0812">Transmembrane</keyword>
<organism evidence="7 8">
    <name type="scientific">Sediminicoccus rosea</name>
    <dbReference type="NCBI Taxonomy" id="1225128"/>
    <lineage>
        <taxon>Bacteria</taxon>
        <taxon>Pseudomonadati</taxon>
        <taxon>Pseudomonadota</taxon>
        <taxon>Alphaproteobacteria</taxon>
        <taxon>Acetobacterales</taxon>
        <taxon>Roseomonadaceae</taxon>
        <taxon>Sediminicoccus</taxon>
    </lineage>
</organism>
<keyword evidence="8" id="KW-1185">Reference proteome</keyword>
<dbReference type="InterPro" id="IPR004089">
    <property type="entry name" value="MCPsignal_dom"/>
</dbReference>
<evidence type="ECO:0000256" key="3">
    <source>
        <dbReference type="PROSITE-ProRule" id="PRU00284"/>
    </source>
</evidence>
<keyword evidence="1 3" id="KW-0807">Transducer</keyword>
<protein>
    <submittedName>
        <fullName evidence="7">HAMP domain-containing methyl-accepting chemotaxis protein</fullName>
    </submittedName>
</protein>
<dbReference type="SUPFAM" id="SSF58104">
    <property type="entry name" value="Methyl-accepting chemotaxis protein (MCP) signaling domain"/>
    <property type="match status" value="1"/>
</dbReference>
<dbReference type="PROSITE" id="PS50111">
    <property type="entry name" value="CHEMOTAXIS_TRANSDUC_2"/>
    <property type="match status" value="1"/>
</dbReference>
<dbReference type="SMART" id="SM00304">
    <property type="entry name" value="HAMP"/>
    <property type="match status" value="1"/>
</dbReference>
<gene>
    <name evidence="7" type="ORF">R9Z33_01800</name>
</gene>
<dbReference type="RefSeq" id="WP_318649592.1">
    <property type="nucleotide sequence ID" value="NZ_CP137852.1"/>
</dbReference>
<name>A0ABZ0PIS0_9PROT</name>
<evidence type="ECO:0000259" key="5">
    <source>
        <dbReference type="PROSITE" id="PS50111"/>
    </source>
</evidence>
<dbReference type="InterPro" id="IPR003660">
    <property type="entry name" value="HAMP_dom"/>
</dbReference>
<keyword evidence="4" id="KW-0472">Membrane</keyword>
<dbReference type="Gene3D" id="6.10.340.10">
    <property type="match status" value="1"/>
</dbReference>
<dbReference type="EMBL" id="CP137852">
    <property type="protein sequence ID" value="WPB85618.1"/>
    <property type="molecule type" value="Genomic_DNA"/>
</dbReference>
<evidence type="ECO:0000256" key="1">
    <source>
        <dbReference type="ARBA" id="ARBA00023224"/>
    </source>
</evidence>
<dbReference type="Proteomes" id="UP001305521">
    <property type="component" value="Chromosome"/>
</dbReference>
<dbReference type="PANTHER" id="PTHR32089">
    <property type="entry name" value="METHYL-ACCEPTING CHEMOTAXIS PROTEIN MCPB"/>
    <property type="match status" value="1"/>
</dbReference>
<dbReference type="SMART" id="SM00283">
    <property type="entry name" value="MA"/>
    <property type="match status" value="1"/>
</dbReference>
<accession>A0ABZ0PIS0</accession>
<dbReference type="Pfam" id="PF00672">
    <property type="entry name" value="HAMP"/>
    <property type="match status" value="1"/>
</dbReference>
<dbReference type="Pfam" id="PF00015">
    <property type="entry name" value="MCPsignal"/>
    <property type="match status" value="1"/>
</dbReference>
<keyword evidence="4" id="KW-1133">Transmembrane helix</keyword>
<evidence type="ECO:0000256" key="2">
    <source>
        <dbReference type="ARBA" id="ARBA00029447"/>
    </source>
</evidence>
<dbReference type="CDD" id="cd06225">
    <property type="entry name" value="HAMP"/>
    <property type="match status" value="1"/>
</dbReference>
<evidence type="ECO:0000313" key="8">
    <source>
        <dbReference type="Proteomes" id="UP001305521"/>
    </source>
</evidence>
<feature type="transmembrane region" description="Helical" evidence="4">
    <location>
        <begin position="314"/>
        <end position="340"/>
    </location>
</feature>
<feature type="domain" description="Methyl-accepting transducer" evidence="5">
    <location>
        <begin position="434"/>
        <end position="656"/>
    </location>
</feature>